<evidence type="ECO:0008006" key="3">
    <source>
        <dbReference type="Google" id="ProtNLM"/>
    </source>
</evidence>
<dbReference type="Gene3D" id="3.90.280.10">
    <property type="entry name" value="PEBP-like"/>
    <property type="match status" value="1"/>
</dbReference>
<dbReference type="PANTHER" id="PTHR11362">
    <property type="entry name" value="PHOSPHATIDYLETHANOLAMINE-BINDING PROTEIN"/>
    <property type="match status" value="1"/>
</dbReference>
<dbReference type="CDD" id="cd00866">
    <property type="entry name" value="PEBP_euk"/>
    <property type="match status" value="1"/>
</dbReference>
<dbReference type="PANTHER" id="PTHR11362:SF82">
    <property type="entry name" value="PHOSPHATIDYLETHANOLAMINE-BINDING PROTEIN 4"/>
    <property type="match status" value="1"/>
</dbReference>
<dbReference type="Pfam" id="PF01161">
    <property type="entry name" value="PBP"/>
    <property type="match status" value="1"/>
</dbReference>
<proteinExistence type="predicted"/>
<dbReference type="EMBL" id="OU963864">
    <property type="protein sequence ID" value="CAH0386252.1"/>
    <property type="molecule type" value="Genomic_DNA"/>
</dbReference>
<evidence type="ECO:0000313" key="1">
    <source>
        <dbReference type="EMBL" id="CAH0386252.1"/>
    </source>
</evidence>
<dbReference type="SUPFAM" id="SSF49777">
    <property type="entry name" value="PEBP-like"/>
    <property type="match status" value="1"/>
</dbReference>
<keyword evidence="2" id="KW-1185">Reference proteome</keyword>
<dbReference type="AlphaFoldDB" id="A0A9P0AA41"/>
<evidence type="ECO:0000313" key="2">
    <source>
        <dbReference type="Proteomes" id="UP001152759"/>
    </source>
</evidence>
<name>A0A9P0AA41_BEMTA</name>
<accession>A0A9P0AA41</accession>
<reference evidence="1" key="1">
    <citation type="submission" date="2021-12" db="EMBL/GenBank/DDBJ databases">
        <authorList>
            <person name="King R."/>
        </authorList>
    </citation>
    <scope>NUCLEOTIDE SEQUENCE</scope>
</reference>
<protein>
    <recommendedName>
        <fullName evidence="3">Phosphatidylethanolamine-binding protein</fullName>
    </recommendedName>
</protein>
<organism evidence="1 2">
    <name type="scientific">Bemisia tabaci</name>
    <name type="common">Sweetpotato whitefly</name>
    <name type="synonym">Aleurodes tabaci</name>
    <dbReference type="NCBI Taxonomy" id="7038"/>
    <lineage>
        <taxon>Eukaryota</taxon>
        <taxon>Metazoa</taxon>
        <taxon>Ecdysozoa</taxon>
        <taxon>Arthropoda</taxon>
        <taxon>Hexapoda</taxon>
        <taxon>Insecta</taxon>
        <taxon>Pterygota</taxon>
        <taxon>Neoptera</taxon>
        <taxon>Paraneoptera</taxon>
        <taxon>Hemiptera</taxon>
        <taxon>Sternorrhyncha</taxon>
        <taxon>Aleyrodoidea</taxon>
        <taxon>Aleyrodidae</taxon>
        <taxon>Aleyrodinae</taxon>
        <taxon>Bemisia</taxon>
    </lineage>
</organism>
<gene>
    <name evidence="1" type="ORF">BEMITA_LOCUS5397</name>
</gene>
<sequence length="254" mass="29466">MIEARRFHLGSTVKIHHVLLFLSIHSLSFNAYRLYGSSAKSVSSSNHSDRFIEDALKKYKVIPDLIKTAPPCLLEVTYGDVKVNIGEELKPEVAENKPTLKWPVKKGKFYCIIFIDPDNPSPKKPKWKSYQHWVLTNIHGLNVSSGEHISHYMGPTPRETLDGIHRYVFLIYEQDELTYFMRPYIKAKGDPMRKRFDLDKFVDEFDLTGPIAVNFFYVTPMYDKVTTTEIVTEYELPPVPQFWTDPPPDHEDVE</sequence>
<dbReference type="Proteomes" id="UP001152759">
    <property type="component" value="Chromosome 3"/>
</dbReference>
<dbReference type="InterPro" id="IPR036610">
    <property type="entry name" value="PEBP-like_sf"/>
</dbReference>
<dbReference type="InterPro" id="IPR035810">
    <property type="entry name" value="PEBP_euk"/>
</dbReference>
<dbReference type="InterPro" id="IPR008914">
    <property type="entry name" value="PEBP"/>
</dbReference>